<dbReference type="GO" id="GO:0008009">
    <property type="term" value="F:chemokine activity"/>
    <property type="evidence" value="ECO:0007669"/>
    <property type="project" value="InterPro"/>
</dbReference>
<evidence type="ECO:0000259" key="10">
    <source>
        <dbReference type="SMART" id="SM00199"/>
    </source>
</evidence>
<dbReference type="FunFam" id="2.40.50.40:FF:000012">
    <property type="entry name" value="C-C motif chemokine"/>
    <property type="match status" value="1"/>
</dbReference>
<keyword evidence="6 9" id="KW-0732">Signal</keyword>
<keyword evidence="5 9" id="KW-0964">Secreted</keyword>
<accession>A0AAD8DHA6</accession>
<dbReference type="InterPro" id="IPR001811">
    <property type="entry name" value="Chemokine_IL8-like_dom"/>
</dbReference>
<dbReference type="EMBL" id="JAGXEW010000008">
    <property type="protein sequence ID" value="KAK1168637.1"/>
    <property type="molecule type" value="Genomic_DNA"/>
</dbReference>
<keyword evidence="12" id="KW-1185">Reference proteome</keyword>
<dbReference type="PROSITE" id="PS00472">
    <property type="entry name" value="SMALL_CYTOKINES_CC"/>
    <property type="match status" value="1"/>
</dbReference>
<gene>
    <name evidence="11" type="primary">CCL20</name>
    <name evidence="11" type="ORF">AOXY_G9440</name>
</gene>
<dbReference type="SMART" id="SM00199">
    <property type="entry name" value="SCY"/>
    <property type="match status" value="1"/>
</dbReference>
<evidence type="ECO:0000256" key="4">
    <source>
        <dbReference type="ARBA" id="ARBA00022514"/>
    </source>
</evidence>
<dbReference type="PANTHER" id="PTHR12015:SF190">
    <property type="entry name" value="C-C MOTIF CHEMOKINE"/>
    <property type="match status" value="1"/>
</dbReference>
<evidence type="ECO:0000256" key="9">
    <source>
        <dbReference type="RuleBase" id="RU361150"/>
    </source>
</evidence>
<reference evidence="11" key="1">
    <citation type="submission" date="2022-02" db="EMBL/GenBank/DDBJ databases">
        <title>Atlantic sturgeon de novo genome assembly.</title>
        <authorList>
            <person name="Stock M."/>
            <person name="Klopp C."/>
            <person name="Guiguen Y."/>
            <person name="Cabau C."/>
            <person name="Parinello H."/>
            <person name="Santidrian Yebra-Pimentel E."/>
            <person name="Kuhl H."/>
            <person name="Dirks R.P."/>
            <person name="Guessner J."/>
            <person name="Wuertz S."/>
            <person name="Du K."/>
            <person name="Schartl M."/>
        </authorList>
    </citation>
    <scope>NUCLEOTIDE SEQUENCE</scope>
    <source>
        <strain evidence="11">STURGEONOMICS-FGT-2020</strain>
        <tissue evidence="11">Whole blood</tissue>
    </source>
</reference>
<evidence type="ECO:0000256" key="8">
    <source>
        <dbReference type="ARBA" id="ARBA00023198"/>
    </source>
</evidence>
<dbReference type="GO" id="GO:0006955">
    <property type="term" value="P:immune response"/>
    <property type="evidence" value="ECO:0007669"/>
    <property type="project" value="InterPro"/>
</dbReference>
<organism evidence="11 12">
    <name type="scientific">Acipenser oxyrinchus oxyrinchus</name>
    <dbReference type="NCBI Taxonomy" id="40147"/>
    <lineage>
        <taxon>Eukaryota</taxon>
        <taxon>Metazoa</taxon>
        <taxon>Chordata</taxon>
        <taxon>Craniata</taxon>
        <taxon>Vertebrata</taxon>
        <taxon>Euteleostomi</taxon>
        <taxon>Actinopterygii</taxon>
        <taxon>Chondrostei</taxon>
        <taxon>Acipenseriformes</taxon>
        <taxon>Acipenseridae</taxon>
        <taxon>Acipenser</taxon>
    </lineage>
</organism>
<dbReference type="InterPro" id="IPR000827">
    <property type="entry name" value="Chemokine_CC_CS"/>
</dbReference>
<feature type="chain" id="PRO_5041770014" description="C-C motif chemokine" evidence="9">
    <location>
        <begin position="26"/>
        <end position="98"/>
    </location>
</feature>
<evidence type="ECO:0000256" key="1">
    <source>
        <dbReference type="ARBA" id="ARBA00004613"/>
    </source>
</evidence>
<keyword evidence="7" id="KW-1015">Disulfide bond</keyword>
<dbReference type="GO" id="GO:0005615">
    <property type="term" value="C:extracellular space"/>
    <property type="evidence" value="ECO:0007669"/>
    <property type="project" value="UniProtKB-KW"/>
</dbReference>
<dbReference type="Proteomes" id="UP001230051">
    <property type="component" value="Unassembled WGS sequence"/>
</dbReference>
<dbReference type="InterPro" id="IPR036048">
    <property type="entry name" value="Interleukin_8-like_sf"/>
</dbReference>
<proteinExistence type="inferred from homology"/>
<evidence type="ECO:0000256" key="6">
    <source>
        <dbReference type="ARBA" id="ARBA00022729"/>
    </source>
</evidence>
<evidence type="ECO:0000256" key="7">
    <source>
        <dbReference type="ARBA" id="ARBA00023157"/>
    </source>
</evidence>
<dbReference type="Gene3D" id="2.40.50.40">
    <property type="match status" value="1"/>
</dbReference>
<keyword evidence="8" id="KW-0395">Inflammatory response</keyword>
<comment type="caution">
    <text evidence="11">The sequence shown here is derived from an EMBL/GenBank/DDBJ whole genome shotgun (WGS) entry which is preliminary data.</text>
</comment>
<name>A0AAD8DHA6_ACIOX</name>
<protein>
    <recommendedName>
        <fullName evidence="9">C-C motif chemokine</fullName>
    </recommendedName>
</protein>
<dbReference type="PANTHER" id="PTHR12015">
    <property type="entry name" value="SMALL INDUCIBLE CYTOKINE A"/>
    <property type="match status" value="1"/>
</dbReference>
<feature type="signal peptide" evidence="9">
    <location>
        <begin position="1"/>
        <end position="25"/>
    </location>
</feature>
<sequence length="98" mass="10999">MARCNLCVVAVLFLALNVFCEQAAAAGCCYSYSIKPLHCSRIRGYTIQTTKDACNIDAIVFHSIGNRNICANPLDKWVMDRIECLNRRVDRINGSTRK</sequence>
<dbReference type="Pfam" id="PF00048">
    <property type="entry name" value="IL8"/>
    <property type="match status" value="1"/>
</dbReference>
<dbReference type="AlphaFoldDB" id="A0AAD8DHA6"/>
<dbReference type="GO" id="GO:0006954">
    <property type="term" value="P:inflammatory response"/>
    <property type="evidence" value="ECO:0007669"/>
    <property type="project" value="UniProtKB-KW"/>
</dbReference>
<dbReference type="SUPFAM" id="SSF54117">
    <property type="entry name" value="Interleukin 8-like chemokines"/>
    <property type="match status" value="1"/>
</dbReference>
<dbReference type="InterPro" id="IPR039809">
    <property type="entry name" value="Chemokine_b/g/d"/>
</dbReference>
<evidence type="ECO:0000313" key="12">
    <source>
        <dbReference type="Proteomes" id="UP001230051"/>
    </source>
</evidence>
<evidence type="ECO:0000256" key="5">
    <source>
        <dbReference type="ARBA" id="ARBA00022525"/>
    </source>
</evidence>
<evidence type="ECO:0000313" key="11">
    <source>
        <dbReference type="EMBL" id="KAK1168637.1"/>
    </source>
</evidence>
<comment type="subcellular location">
    <subcellularLocation>
        <location evidence="1 9">Secreted</location>
    </subcellularLocation>
</comment>
<feature type="domain" description="Chemokine interleukin-8-like" evidence="10">
    <location>
        <begin position="25"/>
        <end position="85"/>
    </location>
</feature>
<keyword evidence="4 9" id="KW-0202">Cytokine</keyword>
<evidence type="ECO:0000256" key="2">
    <source>
        <dbReference type="ARBA" id="ARBA00010868"/>
    </source>
</evidence>
<comment type="similarity">
    <text evidence="2 9">Belongs to the intercrine beta (chemokine CC) family.</text>
</comment>
<keyword evidence="3 9" id="KW-0145">Chemotaxis</keyword>
<evidence type="ECO:0000256" key="3">
    <source>
        <dbReference type="ARBA" id="ARBA00022500"/>
    </source>
</evidence>